<dbReference type="AlphaFoldDB" id="B0N023"/>
<dbReference type="HOGENOM" id="CLU_3195270_0_0_10"/>
<dbReference type="EMBL" id="ABFK02000020">
    <property type="protein sequence ID" value="EDS03209.1"/>
    <property type="molecule type" value="Genomic_DNA"/>
</dbReference>
<organism evidence="2 3">
    <name type="scientific">Alistipes putredinis DSM 17216</name>
    <dbReference type="NCBI Taxonomy" id="445970"/>
    <lineage>
        <taxon>Bacteria</taxon>
        <taxon>Pseudomonadati</taxon>
        <taxon>Bacteroidota</taxon>
        <taxon>Bacteroidia</taxon>
        <taxon>Bacteroidales</taxon>
        <taxon>Rikenellaceae</taxon>
        <taxon>Alistipes</taxon>
    </lineage>
</organism>
<comment type="caution">
    <text evidence="2">The sequence shown here is derived from an EMBL/GenBank/DDBJ whole genome shotgun (WGS) entry which is preliminary data.</text>
</comment>
<dbReference type="Proteomes" id="UP000005819">
    <property type="component" value="Unassembled WGS sequence"/>
</dbReference>
<sequence>MPSFPGNDISTDKLPEKNPNKAQITSNQTLSMYYIQNYPSYQDIK</sequence>
<keyword evidence="3" id="KW-1185">Reference proteome</keyword>
<gene>
    <name evidence="2" type="ORF">ALIPUT_02750</name>
</gene>
<evidence type="ECO:0000256" key="1">
    <source>
        <dbReference type="SAM" id="MobiDB-lite"/>
    </source>
</evidence>
<name>B0N023_9BACT</name>
<feature type="region of interest" description="Disordered" evidence="1">
    <location>
        <begin position="1"/>
        <end position="25"/>
    </location>
</feature>
<proteinExistence type="predicted"/>
<reference evidence="2" key="2">
    <citation type="submission" date="2013-09" db="EMBL/GenBank/DDBJ databases">
        <title>Draft genome sequence of Alistipes putredinis (DSM 17216).</title>
        <authorList>
            <person name="Sudarsanam P."/>
            <person name="Ley R."/>
            <person name="Guruge J."/>
            <person name="Turnbaugh P.J."/>
            <person name="Mahowald M."/>
            <person name="Liep D."/>
            <person name="Gordon J."/>
        </authorList>
    </citation>
    <scope>NUCLEOTIDE SEQUENCE</scope>
    <source>
        <strain evidence="2">DSM 17216</strain>
    </source>
</reference>
<accession>B0N023</accession>
<evidence type="ECO:0000313" key="2">
    <source>
        <dbReference type="EMBL" id="EDS03209.1"/>
    </source>
</evidence>
<evidence type="ECO:0000313" key="3">
    <source>
        <dbReference type="Proteomes" id="UP000005819"/>
    </source>
</evidence>
<reference evidence="2" key="1">
    <citation type="submission" date="2007-10" db="EMBL/GenBank/DDBJ databases">
        <authorList>
            <person name="Fulton L."/>
            <person name="Clifton S."/>
            <person name="Fulton B."/>
            <person name="Xu J."/>
            <person name="Minx P."/>
            <person name="Pepin K.H."/>
            <person name="Johnson M."/>
            <person name="Thiruvilangam P."/>
            <person name="Bhonagiri V."/>
            <person name="Nash W.E."/>
            <person name="Mardis E.R."/>
            <person name="Wilson R.K."/>
        </authorList>
    </citation>
    <scope>NUCLEOTIDE SEQUENCE [LARGE SCALE GENOMIC DNA]</scope>
    <source>
        <strain evidence="2">DSM 17216</strain>
    </source>
</reference>
<feature type="compositionally biased region" description="Basic and acidic residues" evidence="1">
    <location>
        <begin position="10"/>
        <end position="19"/>
    </location>
</feature>
<protein>
    <submittedName>
        <fullName evidence="2">Uncharacterized protein</fullName>
    </submittedName>
</protein>